<dbReference type="EMBL" id="AP014866">
    <property type="protein sequence ID" value="BAR87480.1"/>
    <property type="molecule type" value="Genomic_DNA"/>
</dbReference>
<dbReference type="PANTHER" id="PTHR11070">
    <property type="entry name" value="UVRD / RECB / PCRA DNA HELICASE FAMILY MEMBER"/>
    <property type="match status" value="1"/>
</dbReference>
<dbReference type="Gene3D" id="3.40.50.300">
    <property type="entry name" value="P-loop containing nucleotide triphosphate hydrolases"/>
    <property type="match status" value="2"/>
</dbReference>
<dbReference type="GO" id="GO:0000725">
    <property type="term" value="P:recombinational repair"/>
    <property type="evidence" value="ECO:0007669"/>
    <property type="project" value="TreeGrafter"/>
</dbReference>
<dbReference type="GO" id="GO:0043138">
    <property type="term" value="F:3'-5' DNA helicase activity"/>
    <property type="evidence" value="ECO:0007669"/>
    <property type="project" value="TreeGrafter"/>
</dbReference>
<dbReference type="InterPro" id="IPR000212">
    <property type="entry name" value="DNA_helicase_UvrD/REP"/>
</dbReference>
<dbReference type="GO" id="GO:0005524">
    <property type="term" value="F:ATP binding"/>
    <property type="evidence" value="ECO:0007669"/>
    <property type="project" value="InterPro"/>
</dbReference>
<dbReference type="GO" id="GO:0005829">
    <property type="term" value="C:cytosol"/>
    <property type="evidence" value="ECO:0007669"/>
    <property type="project" value="TreeGrafter"/>
</dbReference>
<dbReference type="PANTHER" id="PTHR11070:SF45">
    <property type="entry name" value="DNA 3'-5' HELICASE"/>
    <property type="match status" value="1"/>
</dbReference>
<dbReference type="GO" id="GO:0003677">
    <property type="term" value="F:DNA binding"/>
    <property type="evidence" value="ECO:0007669"/>
    <property type="project" value="InterPro"/>
</dbReference>
<dbReference type="SMR" id="A0A9W4A0T8"/>
<dbReference type="Proteomes" id="UP000055316">
    <property type="component" value="Plasmid pKK2"/>
</dbReference>
<protein>
    <recommendedName>
        <fullName evidence="1">Schlafen group 3-like DNA/RNA helicase domain-containing protein</fullName>
    </recommendedName>
</protein>
<dbReference type="InterPro" id="IPR018647">
    <property type="entry name" value="SLFN_3-like_DNA/RNA_helicase"/>
</dbReference>
<evidence type="ECO:0000313" key="2">
    <source>
        <dbReference type="EMBL" id="BAR87480.1"/>
    </source>
</evidence>
<sequence>MKPINLLSLVDASEKLSPSVFELYKEHFDIKVKKDEIEDLSSLVKELLSFVNILKIVEGFYVGYKINQINKEFDLLRFGEETIINIELKRKNTGDRMKKQLLSNKYYLSFLEKKVLQFTYVALEEKLYYLNENEEFKESDIEFLFKQIHKQKLIEIEDIHQEFDPCNYLVSPFNSTEAFLENQYFLTEHQDNYKTEIINLRQEGGPSYIAIEGAAGTGKTLLAYDIAKEYINNSKRVLIIHCGTVNAGHRKLMFYDWEVTGIRYYESYTFNEYDLIVIDEVQRIRKDQLEEILQRINDNNVKCIFSYDPNQCLASWEVSNNIPEFLKAEVSPRHFPLTKTIRTNKEIISFITNLFDTSKSNAHQIYSNISVQYFEGHTSVRDYIQELTDRGWKAINYTPGYGNKYYPYEVYQNGDNKSAHEVIGQEFDNVIVVIDSNFFYNKNLLTSKKDYYYDNTKMLYQMMTRARKKLHVIIIDNEKVLEKSLEILGSNKIVTV</sequence>
<proteinExistence type="predicted"/>
<feature type="domain" description="Schlafen group 3-like DNA/RNA helicase" evidence="1">
    <location>
        <begin position="208"/>
        <end position="386"/>
    </location>
</feature>
<dbReference type="SUPFAM" id="SSF52540">
    <property type="entry name" value="P-loop containing nucleoside triphosphate hydrolases"/>
    <property type="match status" value="1"/>
</dbReference>
<dbReference type="AlphaFoldDB" id="A0A9W4A0T8"/>
<gene>
    <name evidence="2" type="ORF">KNN_06747</name>
</gene>
<keyword evidence="2" id="KW-0614">Plasmid</keyword>
<dbReference type="CDD" id="cd00009">
    <property type="entry name" value="AAA"/>
    <property type="match status" value="1"/>
</dbReference>
<organism evidence="2 3">
    <name type="scientific">Bacillus thuringiensis subsp. tolworthi</name>
    <dbReference type="NCBI Taxonomy" id="1442"/>
    <lineage>
        <taxon>Bacteria</taxon>
        <taxon>Bacillati</taxon>
        <taxon>Bacillota</taxon>
        <taxon>Bacilli</taxon>
        <taxon>Bacillales</taxon>
        <taxon>Bacillaceae</taxon>
        <taxon>Bacillus</taxon>
        <taxon>Bacillus cereus group</taxon>
    </lineage>
</organism>
<name>A0A9W4A0T8_BACTO</name>
<geneLocation type="plasmid" evidence="3">
    <name>pKK2 DNA</name>
</geneLocation>
<reference evidence="2 3" key="1">
    <citation type="submission" date="2015-05" db="EMBL/GenBank/DDBJ databases">
        <title>Whole genome sequence of Bacillus thuringiensis serovar tolworthi Pasteur Institute Standard strain.</title>
        <authorList>
            <person name="Kanda K."/>
            <person name="Nakashima K."/>
            <person name="Nagano Y."/>
        </authorList>
    </citation>
    <scope>NUCLEOTIDE SEQUENCE [LARGE SCALE GENOMIC DNA]</scope>
    <source>
        <strain evidence="2 3">Pasteur Institute Standard strain</strain>
        <plasmid evidence="3">pKK2 DNA</plasmid>
    </source>
</reference>
<dbReference type="RefSeq" id="WP_000802626.1">
    <property type="nucleotide sequence ID" value="NZ_AP014866.1"/>
</dbReference>
<dbReference type="Pfam" id="PF09848">
    <property type="entry name" value="SLFN-g3_helicase"/>
    <property type="match status" value="1"/>
</dbReference>
<accession>A0A9W4A0T8</accession>
<evidence type="ECO:0000259" key="1">
    <source>
        <dbReference type="Pfam" id="PF09848"/>
    </source>
</evidence>
<evidence type="ECO:0000313" key="3">
    <source>
        <dbReference type="Proteomes" id="UP000055316"/>
    </source>
</evidence>
<dbReference type="InterPro" id="IPR027417">
    <property type="entry name" value="P-loop_NTPase"/>
</dbReference>